<protein>
    <recommendedName>
        <fullName evidence="9">C2H2-type domain-containing protein</fullName>
    </recommendedName>
</protein>
<dbReference type="SMART" id="SM00355">
    <property type="entry name" value="ZnF_C2H2"/>
    <property type="match status" value="2"/>
</dbReference>
<dbReference type="EMBL" id="KV875093">
    <property type="protein sequence ID" value="OIW34571.1"/>
    <property type="molecule type" value="Genomic_DNA"/>
</dbReference>
<organism evidence="10 11">
    <name type="scientific">Coniochaeta ligniaria NRRL 30616</name>
    <dbReference type="NCBI Taxonomy" id="1408157"/>
    <lineage>
        <taxon>Eukaryota</taxon>
        <taxon>Fungi</taxon>
        <taxon>Dikarya</taxon>
        <taxon>Ascomycota</taxon>
        <taxon>Pezizomycotina</taxon>
        <taxon>Sordariomycetes</taxon>
        <taxon>Sordariomycetidae</taxon>
        <taxon>Coniochaetales</taxon>
        <taxon>Coniochaetaceae</taxon>
        <taxon>Coniochaeta</taxon>
    </lineage>
</organism>
<comment type="subcellular location">
    <subcellularLocation>
        <location evidence="1">Nucleus</location>
    </subcellularLocation>
</comment>
<dbReference type="AlphaFoldDB" id="A0A1J7J5C2"/>
<dbReference type="STRING" id="1408157.A0A1J7J5C2"/>
<reference evidence="10 11" key="1">
    <citation type="submission" date="2016-10" db="EMBL/GenBank/DDBJ databases">
        <title>Draft genome sequence of Coniochaeta ligniaria NRRL30616, a lignocellulolytic fungus for bioabatement of inhibitors in plant biomass hydrolysates.</title>
        <authorList>
            <consortium name="DOE Joint Genome Institute"/>
            <person name="Jimenez D.J."/>
            <person name="Hector R.E."/>
            <person name="Riley R."/>
            <person name="Sun H."/>
            <person name="Grigoriev I.V."/>
            <person name="Van Elsas J.D."/>
            <person name="Nichols N.N."/>
        </authorList>
    </citation>
    <scope>NUCLEOTIDE SEQUENCE [LARGE SCALE GENOMIC DNA]</scope>
    <source>
        <strain evidence="10 11">NRRL 30616</strain>
    </source>
</reference>
<keyword evidence="6" id="KW-0238">DNA-binding</keyword>
<accession>A0A1J7J5C2</accession>
<evidence type="ECO:0000256" key="3">
    <source>
        <dbReference type="ARBA" id="ARBA00022737"/>
    </source>
</evidence>
<dbReference type="GO" id="GO:0000978">
    <property type="term" value="F:RNA polymerase II cis-regulatory region sequence-specific DNA binding"/>
    <property type="evidence" value="ECO:0007669"/>
    <property type="project" value="TreeGrafter"/>
</dbReference>
<keyword evidence="7" id="KW-0539">Nucleus</keyword>
<dbReference type="InterPro" id="IPR036236">
    <property type="entry name" value="Znf_C2H2_sf"/>
</dbReference>
<evidence type="ECO:0000256" key="2">
    <source>
        <dbReference type="ARBA" id="ARBA00022723"/>
    </source>
</evidence>
<feature type="domain" description="C2H2-type" evidence="9">
    <location>
        <begin position="82"/>
        <end position="109"/>
    </location>
</feature>
<dbReference type="InParanoid" id="A0A1J7J5C2"/>
<keyword evidence="11" id="KW-1185">Reference proteome</keyword>
<dbReference type="PROSITE" id="PS00028">
    <property type="entry name" value="ZINC_FINGER_C2H2_1"/>
    <property type="match status" value="1"/>
</dbReference>
<evidence type="ECO:0000256" key="5">
    <source>
        <dbReference type="ARBA" id="ARBA00022833"/>
    </source>
</evidence>
<dbReference type="InterPro" id="IPR013087">
    <property type="entry name" value="Znf_C2H2_type"/>
</dbReference>
<name>A0A1J7J5C2_9PEZI</name>
<keyword evidence="4 8" id="KW-0863">Zinc-finger</keyword>
<dbReference type="InterPro" id="IPR050589">
    <property type="entry name" value="Ikaros_C2H2-ZF"/>
</dbReference>
<keyword evidence="2" id="KW-0479">Metal-binding</keyword>
<evidence type="ECO:0000256" key="4">
    <source>
        <dbReference type="ARBA" id="ARBA00022771"/>
    </source>
</evidence>
<dbReference type="Pfam" id="PF00096">
    <property type="entry name" value="zf-C2H2"/>
    <property type="match status" value="1"/>
</dbReference>
<proteinExistence type="predicted"/>
<keyword evidence="3" id="KW-0677">Repeat</keyword>
<dbReference type="GO" id="GO:0005634">
    <property type="term" value="C:nucleus"/>
    <property type="evidence" value="ECO:0007669"/>
    <property type="project" value="UniProtKB-SubCell"/>
</dbReference>
<evidence type="ECO:0000256" key="7">
    <source>
        <dbReference type="ARBA" id="ARBA00023242"/>
    </source>
</evidence>
<evidence type="ECO:0000259" key="9">
    <source>
        <dbReference type="PROSITE" id="PS50157"/>
    </source>
</evidence>
<evidence type="ECO:0000256" key="1">
    <source>
        <dbReference type="ARBA" id="ARBA00004123"/>
    </source>
</evidence>
<dbReference type="GO" id="GO:0003700">
    <property type="term" value="F:DNA-binding transcription factor activity"/>
    <property type="evidence" value="ECO:0007669"/>
    <property type="project" value="TreeGrafter"/>
</dbReference>
<dbReference type="Proteomes" id="UP000182658">
    <property type="component" value="Unassembled WGS sequence"/>
</dbReference>
<dbReference type="SUPFAM" id="SSF57667">
    <property type="entry name" value="beta-beta-alpha zinc fingers"/>
    <property type="match status" value="1"/>
</dbReference>
<dbReference type="GO" id="GO:0006357">
    <property type="term" value="P:regulation of transcription by RNA polymerase II"/>
    <property type="evidence" value="ECO:0007669"/>
    <property type="project" value="TreeGrafter"/>
</dbReference>
<evidence type="ECO:0000313" key="10">
    <source>
        <dbReference type="EMBL" id="OIW34571.1"/>
    </source>
</evidence>
<dbReference type="GO" id="GO:0008270">
    <property type="term" value="F:zinc ion binding"/>
    <property type="evidence" value="ECO:0007669"/>
    <property type="project" value="UniProtKB-KW"/>
</dbReference>
<gene>
    <name evidence="10" type="ORF">CONLIGDRAFT_12224</name>
</gene>
<evidence type="ECO:0000256" key="6">
    <source>
        <dbReference type="ARBA" id="ARBA00023125"/>
    </source>
</evidence>
<sequence length="287" mass="31953">MLMNALMSKTKGAEIQILNILELLKYYHRDKAVDLGDWDGLACLPAPWGHNHSVAGMADTTGTVTDYIQKPVYTTIADTSGLRCDICSKILQSRRNLRRHMNSHIGLKPHKCKACGKKYARQDTLQEHKQRCRQHEANLLANICSTGIDGTAAKHTTTDRTAADLTMADHHVADQDVSSQDVSGQDVTGHHVSGQDVTGQAVTDNTEEDQIAADQSQLDQTATDNTDEWDAQWPFKWPRISPTIGVEEEYGTRTILHHTLSGKALTSPNGWKLRRSGYLKVSNWQLR</sequence>
<dbReference type="PROSITE" id="PS50157">
    <property type="entry name" value="ZINC_FINGER_C2H2_2"/>
    <property type="match status" value="2"/>
</dbReference>
<dbReference type="PANTHER" id="PTHR24404:SF114">
    <property type="entry name" value="KLUMPFUSS, ISOFORM B-RELATED"/>
    <property type="match status" value="1"/>
</dbReference>
<keyword evidence="5" id="KW-0862">Zinc</keyword>
<dbReference type="Gene3D" id="3.30.160.60">
    <property type="entry name" value="Classic Zinc Finger"/>
    <property type="match status" value="1"/>
</dbReference>
<dbReference type="OrthoDB" id="10018191at2759"/>
<dbReference type="PANTHER" id="PTHR24404">
    <property type="entry name" value="ZINC FINGER PROTEIN"/>
    <property type="match status" value="1"/>
</dbReference>
<feature type="domain" description="C2H2-type" evidence="9">
    <location>
        <begin position="110"/>
        <end position="135"/>
    </location>
</feature>
<evidence type="ECO:0000256" key="8">
    <source>
        <dbReference type="PROSITE-ProRule" id="PRU00042"/>
    </source>
</evidence>
<evidence type="ECO:0000313" key="11">
    <source>
        <dbReference type="Proteomes" id="UP000182658"/>
    </source>
</evidence>